<evidence type="ECO:0000256" key="13">
    <source>
        <dbReference type="ARBA" id="ARBA00022679"/>
    </source>
</evidence>
<keyword evidence="8" id="KW-1003">Cell membrane</keyword>
<dbReference type="NCBIfam" id="TIGR02074">
    <property type="entry name" value="PBP_1a_fam"/>
    <property type="match status" value="1"/>
</dbReference>
<feature type="transmembrane region" description="Helical" evidence="28">
    <location>
        <begin position="12"/>
        <end position="33"/>
    </location>
</feature>
<keyword evidence="19 28" id="KW-1133">Transmembrane helix</keyword>
<keyword evidence="9" id="KW-0997">Cell inner membrane</keyword>
<dbReference type="Gene3D" id="1.10.3810.10">
    <property type="entry name" value="Biosynthetic peptidoglycan transglycosylase-like"/>
    <property type="match status" value="1"/>
</dbReference>
<keyword evidence="14 28" id="KW-0812">Transmembrane</keyword>
<dbReference type="Pfam" id="PF00905">
    <property type="entry name" value="Transpeptidase"/>
    <property type="match status" value="1"/>
</dbReference>
<evidence type="ECO:0000256" key="26">
    <source>
        <dbReference type="ARBA" id="ARBA00049902"/>
    </source>
</evidence>
<dbReference type="GO" id="GO:0005886">
    <property type="term" value="C:plasma membrane"/>
    <property type="evidence" value="ECO:0007669"/>
    <property type="project" value="UniProtKB-SubCell"/>
</dbReference>
<comment type="caution">
    <text evidence="32">The sequence shown here is derived from an EMBL/GenBank/DDBJ whole genome shotgun (WGS) entry which is preliminary data.</text>
</comment>
<keyword evidence="16" id="KW-0133">Cell shape</keyword>
<comment type="subcellular location">
    <subcellularLocation>
        <location evidence="2">Cell inner membrane</location>
        <topology evidence="2">Single-pass type II membrane protein</topology>
    </subcellularLocation>
</comment>
<comment type="pathway">
    <text evidence="27">Glycan biosynthesis.</text>
</comment>
<evidence type="ECO:0000256" key="27">
    <source>
        <dbReference type="ARBA" id="ARBA00060592"/>
    </source>
</evidence>
<evidence type="ECO:0000256" key="28">
    <source>
        <dbReference type="SAM" id="Phobius"/>
    </source>
</evidence>
<keyword evidence="22" id="KW-0511">Multifunctional enzyme</keyword>
<dbReference type="GO" id="GO:0009252">
    <property type="term" value="P:peptidoglycan biosynthetic process"/>
    <property type="evidence" value="ECO:0007669"/>
    <property type="project" value="UniProtKB-UniPathway"/>
</dbReference>
<dbReference type="InterPro" id="IPR012338">
    <property type="entry name" value="Beta-lactam/transpept-like"/>
</dbReference>
<evidence type="ECO:0000256" key="3">
    <source>
        <dbReference type="ARBA" id="ARBA00004752"/>
    </source>
</evidence>
<keyword evidence="13" id="KW-0808">Transferase</keyword>
<dbReference type="InterPro" id="IPR001264">
    <property type="entry name" value="Glyco_trans_51"/>
</dbReference>
<dbReference type="EMBL" id="JAAZQD010000004">
    <property type="protein sequence ID" value="NKZ39403.1"/>
    <property type="molecule type" value="Genomic_DNA"/>
</dbReference>
<reference evidence="32 33" key="1">
    <citation type="journal article" date="2017" name="Int. J. Syst. Evol. Microbiol.">
        <title>Oleiagrimonas citrea sp. nov., a marine bacterium isolated from tidal flat sediment and emended description of the genus Oleiagrimonas Fang et al. 2015 and Oleiagrimonas soli.</title>
        <authorList>
            <person name="Yang S.H."/>
            <person name="Seo H.S."/>
            <person name="Seong C.N."/>
            <person name="Kwon K.K."/>
        </authorList>
    </citation>
    <scope>NUCLEOTIDE SEQUENCE [LARGE SCALE GENOMIC DNA]</scope>
    <source>
        <strain evidence="32 33">MEBiC09124</strain>
    </source>
</reference>
<keyword evidence="20 28" id="KW-0472">Membrane</keyword>
<evidence type="ECO:0000256" key="18">
    <source>
        <dbReference type="ARBA" id="ARBA00022984"/>
    </source>
</evidence>
<dbReference type="GO" id="GO:0030288">
    <property type="term" value="C:outer membrane-bounded periplasmic space"/>
    <property type="evidence" value="ECO:0007669"/>
    <property type="project" value="TreeGrafter"/>
</dbReference>
<evidence type="ECO:0000256" key="4">
    <source>
        <dbReference type="ARBA" id="ARBA00007090"/>
    </source>
</evidence>
<evidence type="ECO:0000256" key="8">
    <source>
        <dbReference type="ARBA" id="ARBA00022475"/>
    </source>
</evidence>
<feature type="domain" description="Glycosyl transferase family 51" evidence="30">
    <location>
        <begin position="58"/>
        <end position="234"/>
    </location>
</feature>
<evidence type="ECO:0000313" key="33">
    <source>
        <dbReference type="Proteomes" id="UP000541636"/>
    </source>
</evidence>
<feature type="domain" description="Penicillin-binding protein OB-like" evidence="31">
    <location>
        <begin position="321"/>
        <end position="428"/>
    </location>
</feature>
<evidence type="ECO:0000256" key="20">
    <source>
        <dbReference type="ARBA" id="ARBA00023136"/>
    </source>
</evidence>
<dbReference type="PANTHER" id="PTHR32282:SF27">
    <property type="entry name" value="PENICILLIN-BINDING PROTEIN 1A"/>
    <property type="match status" value="1"/>
</dbReference>
<dbReference type="Pfam" id="PF17092">
    <property type="entry name" value="PCB_OB"/>
    <property type="match status" value="1"/>
</dbReference>
<feature type="domain" description="Penicillin-binding protein transpeptidase" evidence="29">
    <location>
        <begin position="434"/>
        <end position="608"/>
    </location>
</feature>
<evidence type="ECO:0000256" key="16">
    <source>
        <dbReference type="ARBA" id="ARBA00022960"/>
    </source>
</evidence>
<evidence type="ECO:0000256" key="25">
    <source>
        <dbReference type="ARBA" id="ARBA00044770"/>
    </source>
</evidence>
<keyword evidence="10" id="KW-0121">Carboxypeptidase</keyword>
<dbReference type="RefSeq" id="WP_168609423.1">
    <property type="nucleotide sequence ID" value="NZ_JAAZQD010000004.1"/>
</dbReference>
<keyword evidence="33" id="KW-1185">Reference proteome</keyword>
<evidence type="ECO:0000256" key="9">
    <source>
        <dbReference type="ARBA" id="ARBA00022519"/>
    </source>
</evidence>
<dbReference type="UniPathway" id="UPA00219"/>
<dbReference type="SUPFAM" id="SSF56601">
    <property type="entry name" value="beta-lactamase/transpeptidase-like"/>
    <property type="match status" value="1"/>
</dbReference>
<evidence type="ECO:0000256" key="6">
    <source>
        <dbReference type="ARBA" id="ARBA00012448"/>
    </source>
</evidence>
<keyword evidence="15" id="KW-0378">Hydrolase</keyword>
<dbReference type="PANTHER" id="PTHR32282">
    <property type="entry name" value="BINDING PROTEIN TRANSPEPTIDASE, PUTATIVE-RELATED"/>
    <property type="match status" value="1"/>
</dbReference>
<evidence type="ECO:0000256" key="12">
    <source>
        <dbReference type="ARBA" id="ARBA00022676"/>
    </source>
</evidence>
<accession>A0A846ZPN0</accession>
<keyword evidence="17" id="KW-0735">Signal-anchor</keyword>
<evidence type="ECO:0000313" key="32">
    <source>
        <dbReference type="EMBL" id="NKZ39403.1"/>
    </source>
</evidence>
<keyword evidence="18" id="KW-0573">Peptidoglycan synthesis</keyword>
<dbReference type="GO" id="GO:0008955">
    <property type="term" value="F:peptidoglycan glycosyltransferase activity"/>
    <property type="evidence" value="ECO:0007669"/>
    <property type="project" value="UniProtKB-EC"/>
</dbReference>
<evidence type="ECO:0000259" key="29">
    <source>
        <dbReference type="Pfam" id="PF00905"/>
    </source>
</evidence>
<evidence type="ECO:0000256" key="2">
    <source>
        <dbReference type="ARBA" id="ARBA00004249"/>
    </source>
</evidence>
<gene>
    <name evidence="32" type="ORF">HF690_10635</name>
</gene>
<dbReference type="SUPFAM" id="SSF53955">
    <property type="entry name" value="Lysozyme-like"/>
    <property type="match status" value="1"/>
</dbReference>
<keyword evidence="11" id="KW-0645">Protease</keyword>
<evidence type="ECO:0000256" key="22">
    <source>
        <dbReference type="ARBA" id="ARBA00023268"/>
    </source>
</evidence>
<comment type="similarity">
    <text evidence="5">In the N-terminal section; belongs to the glycosyltransferase 51 family.</text>
</comment>
<dbReference type="AlphaFoldDB" id="A0A846ZPN0"/>
<dbReference type="GO" id="GO:0046677">
    <property type="term" value="P:response to antibiotic"/>
    <property type="evidence" value="ECO:0007669"/>
    <property type="project" value="UniProtKB-KW"/>
</dbReference>
<evidence type="ECO:0000256" key="19">
    <source>
        <dbReference type="ARBA" id="ARBA00022989"/>
    </source>
</evidence>
<dbReference type="InterPro" id="IPR050396">
    <property type="entry name" value="Glycosyltr_51/Transpeptidase"/>
</dbReference>
<evidence type="ECO:0000256" key="11">
    <source>
        <dbReference type="ARBA" id="ARBA00022670"/>
    </source>
</evidence>
<comment type="function">
    <text evidence="1">Cell wall formation. Synthesis of cross-linked peptidoglycan from the lipid intermediates. The enzyme has a penicillin-insensitive transglycosylase N-terminal domain (formation of linear glycan strands) and a penicillin-sensitive transpeptidase C-terminal domain (cross-linking of the peptide subunits).</text>
</comment>
<keyword evidence="12" id="KW-0328">Glycosyltransferase</keyword>
<evidence type="ECO:0000256" key="17">
    <source>
        <dbReference type="ARBA" id="ARBA00022968"/>
    </source>
</evidence>
<evidence type="ECO:0000256" key="15">
    <source>
        <dbReference type="ARBA" id="ARBA00022801"/>
    </source>
</evidence>
<keyword evidence="21" id="KW-0046">Antibiotic resistance</keyword>
<comment type="catalytic activity">
    <reaction evidence="24">
        <text>Preferential cleavage: (Ac)2-L-Lys-D-Ala-|-D-Ala. Also transpeptidation of peptidyl-alanyl moieties that are N-acyl substituents of D-alanine.</text>
        <dbReference type="EC" id="3.4.16.4"/>
    </reaction>
</comment>
<evidence type="ECO:0000256" key="1">
    <source>
        <dbReference type="ARBA" id="ARBA00002624"/>
    </source>
</evidence>
<dbReference type="GO" id="GO:0008658">
    <property type="term" value="F:penicillin binding"/>
    <property type="evidence" value="ECO:0007669"/>
    <property type="project" value="InterPro"/>
</dbReference>
<comment type="catalytic activity">
    <reaction evidence="26">
        <text>[GlcNAc-(1-&gt;4)-Mur2Ac(oyl-L-Ala-gamma-D-Glu-L-Lys-D-Ala-D-Ala)](n)-di-trans,octa-cis-undecaprenyl diphosphate + beta-D-GlcNAc-(1-&gt;4)-Mur2Ac(oyl-L-Ala-gamma-D-Glu-L-Lys-D-Ala-D-Ala)-di-trans,octa-cis-undecaprenyl diphosphate = [GlcNAc-(1-&gt;4)-Mur2Ac(oyl-L-Ala-gamma-D-Glu-L-Lys-D-Ala-D-Ala)](n+1)-di-trans,octa-cis-undecaprenyl diphosphate + di-trans,octa-cis-undecaprenyl diphosphate + H(+)</text>
        <dbReference type="Rhea" id="RHEA:23708"/>
        <dbReference type="Rhea" id="RHEA-COMP:9602"/>
        <dbReference type="Rhea" id="RHEA-COMP:9603"/>
        <dbReference type="ChEBI" id="CHEBI:15378"/>
        <dbReference type="ChEBI" id="CHEBI:58405"/>
        <dbReference type="ChEBI" id="CHEBI:60033"/>
        <dbReference type="ChEBI" id="CHEBI:78435"/>
        <dbReference type="EC" id="2.4.99.28"/>
    </reaction>
</comment>
<evidence type="ECO:0000256" key="14">
    <source>
        <dbReference type="ARBA" id="ARBA00022692"/>
    </source>
</evidence>
<dbReference type="EC" id="2.4.99.28" evidence="25"/>
<comment type="pathway">
    <text evidence="3">Cell wall biogenesis; peptidoglycan biosynthesis.</text>
</comment>
<organism evidence="32 33">
    <name type="scientific">Oleiagrimonas citrea</name>
    <dbReference type="NCBI Taxonomy" id="1665687"/>
    <lineage>
        <taxon>Bacteria</taxon>
        <taxon>Pseudomonadati</taxon>
        <taxon>Pseudomonadota</taxon>
        <taxon>Gammaproteobacteria</taxon>
        <taxon>Lysobacterales</taxon>
        <taxon>Rhodanobacteraceae</taxon>
        <taxon>Oleiagrimonas</taxon>
    </lineage>
</organism>
<proteinExistence type="inferred from homology"/>
<dbReference type="Pfam" id="PF00912">
    <property type="entry name" value="Transgly"/>
    <property type="match status" value="1"/>
</dbReference>
<dbReference type="EC" id="3.4.16.4" evidence="6"/>
<evidence type="ECO:0000256" key="5">
    <source>
        <dbReference type="ARBA" id="ARBA00007739"/>
    </source>
</evidence>
<evidence type="ECO:0000256" key="24">
    <source>
        <dbReference type="ARBA" id="ARBA00034000"/>
    </source>
</evidence>
<evidence type="ECO:0000259" key="31">
    <source>
        <dbReference type="Pfam" id="PF17092"/>
    </source>
</evidence>
<dbReference type="GO" id="GO:0008360">
    <property type="term" value="P:regulation of cell shape"/>
    <property type="evidence" value="ECO:0007669"/>
    <property type="project" value="UniProtKB-KW"/>
</dbReference>
<protein>
    <recommendedName>
        <fullName evidence="7">Penicillin-binding protein 1A</fullName>
        <ecNumber evidence="25">2.4.99.28</ecNumber>
        <ecNumber evidence="6">3.4.16.4</ecNumber>
    </recommendedName>
</protein>
<dbReference type="InterPro" id="IPR036950">
    <property type="entry name" value="PBP_transglycosylase"/>
</dbReference>
<dbReference type="Gene3D" id="3.40.710.10">
    <property type="entry name" value="DD-peptidase/beta-lactamase superfamily"/>
    <property type="match status" value="2"/>
</dbReference>
<keyword evidence="23" id="KW-0961">Cell wall biogenesis/degradation</keyword>
<evidence type="ECO:0000256" key="23">
    <source>
        <dbReference type="ARBA" id="ARBA00023316"/>
    </source>
</evidence>
<dbReference type="GO" id="GO:0009002">
    <property type="term" value="F:serine-type D-Ala-D-Ala carboxypeptidase activity"/>
    <property type="evidence" value="ECO:0007669"/>
    <property type="project" value="UniProtKB-EC"/>
</dbReference>
<comment type="similarity">
    <text evidence="4">In the C-terminal section; belongs to the transpeptidase family.</text>
</comment>
<dbReference type="InterPro" id="IPR001460">
    <property type="entry name" value="PCN-bd_Tpept"/>
</dbReference>
<dbReference type="InterPro" id="IPR031376">
    <property type="entry name" value="PCB_OB"/>
</dbReference>
<dbReference type="FunFam" id="1.10.3810.10:FF:000003">
    <property type="entry name" value="Penicillin-binding protein 1a"/>
    <property type="match status" value="1"/>
</dbReference>
<dbReference type="GO" id="GO:0006508">
    <property type="term" value="P:proteolysis"/>
    <property type="evidence" value="ECO:0007669"/>
    <property type="project" value="UniProtKB-KW"/>
</dbReference>
<dbReference type="Proteomes" id="UP000541636">
    <property type="component" value="Unassembled WGS sequence"/>
</dbReference>
<dbReference type="GO" id="GO:0071555">
    <property type="term" value="P:cell wall organization"/>
    <property type="evidence" value="ECO:0007669"/>
    <property type="project" value="UniProtKB-KW"/>
</dbReference>
<name>A0A846ZPN0_9GAMM</name>
<sequence>MPTIKRLLRYALILALAGALLGAIAVGVAYWIISPRLPSVDSLKDVQMQVPLRVLSADGKLIAEFGEMRRLPVKIENVPARLKHAVLAAEDDDFYHHGGVDWSGTLRAAIHVVLSGGKKTQGGSTITQQVARNFFLSSQKTYTRKITEIFTAFRIEHELTKDEILQLYLNKMFLGHRTYGVGAAAQYYYGKTLDQLTIAECAMIASTFQRPSVVNPTDHQRLGRARRDYVLGRMLANNFITKAQYQQAKATPLHAAPHQLPIAVHAPYLAEMVRQAALDKLGNAALTDGYVIRTTVKAKDQADADAAVRKGLMEYDRRHGYRGPEAHVQLPPQAQPSDYQKILSHYHEVAGLEPALVTASNADDANLMLADGRSVQLKLSAVSWARKYLRPRARGPKPQHVDDVLKAGDIVRLRKDDKDQWQLAQIPAAQSGLVSLNPDDGAVLALVGGFSFQRSKFNRALMSGSGRQPGSSFKPFIYSAAFEHGFTPATIINDAPVVLPDPSKPNGQWTPSNDDGKFDGPIRLRTALIKSKNLVSVRLLDTLGLQFARQYALRFGFDPDAVPNNLSMALGTASVSPMSMARAYAVFANGGFLIDPYFIAEIDNRDGKAIYKANPLRACRDCQARILQNSDESDSLPPAPSSSVAAAAQYAGTDGLLPLQPIASASSPKPAEAASTEAPRLAPRVIGIRNDYLTTSLMKDVILHGTGIAARALKRPDLAGKTGTTNEHRDAWFCGFNDKVVTTVWVGFDNFSSLGYEFGASAALPIWMHYMGAVLKGTPESALPRPPGITSLLINRNTGLPTTSDDPDAMSEIFKVEDVPHLQEMARKAKQDKNQKHAYDIF</sequence>
<evidence type="ECO:0000256" key="7">
    <source>
        <dbReference type="ARBA" id="ARBA00018638"/>
    </source>
</evidence>
<dbReference type="InterPro" id="IPR023346">
    <property type="entry name" value="Lysozyme-like_dom_sf"/>
</dbReference>
<evidence type="ECO:0000256" key="10">
    <source>
        <dbReference type="ARBA" id="ARBA00022645"/>
    </source>
</evidence>
<evidence type="ECO:0000256" key="21">
    <source>
        <dbReference type="ARBA" id="ARBA00023251"/>
    </source>
</evidence>
<evidence type="ECO:0000259" key="30">
    <source>
        <dbReference type="Pfam" id="PF00912"/>
    </source>
</evidence>